<accession>A0ABV9JD15</accession>
<gene>
    <name evidence="2" type="ORF">ACFO26_03070</name>
</gene>
<dbReference type="Pfam" id="PF02627">
    <property type="entry name" value="CMD"/>
    <property type="match status" value="1"/>
</dbReference>
<dbReference type="PANTHER" id="PTHR33570:SF2">
    <property type="entry name" value="CARBOXYMUCONOLACTONE DECARBOXYLASE-LIKE DOMAIN-CONTAINING PROTEIN"/>
    <property type="match status" value="1"/>
</dbReference>
<evidence type="ECO:0000313" key="3">
    <source>
        <dbReference type="Proteomes" id="UP001595987"/>
    </source>
</evidence>
<comment type="caution">
    <text evidence="2">The sequence shown here is derived from an EMBL/GenBank/DDBJ whole genome shotgun (WGS) entry which is preliminary data.</text>
</comment>
<evidence type="ECO:0000313" key="2">
    <source>
        <dbReference type="EMBL" id="MFC4651878.1"/>
    </source>
</evidence>
<organism evidence="2 3">
    <name type="scientific">Lactococcus nasutitermitis</name>
    <dbReference type="NCBI Taxonomy" id="1652957"/>
    <lineage>
        <taxon>Bacteria</taxon>
        <taxon>Bacillati</taxon>
        <taxon>Bacillota</taxon>
        <taxon>Bacilli</taxon>
        <taxon>Lactobacillales</taxon>
        <taxon>Streptococcaceae</taxon>
        <taxon>Lactococcus</taxon>
    </lineage>
</organism>
<proteinExistence type="predicted"/>
<protein>
    <submittedName>
        <fullName evidence="2">Carboxymuconolactone decarboxylase family protein</fullName>
    </submittedName>
</protein>
<dbReference type="Proteomes" id="UP001595987">
    <property type="component" value="Unassembled WGS sequence"/>
</dbReference>
<dbReference type="InterPro" id="IPR003779">
    <property type="entry name" value="CMD-like"/>
</dbReference>
<dbReference type="EMBL" id="JBHSGD010000004">
    <property type="protein sequence ID" value="MFC4651878.1"/>
    <property type="molecule type" value="Genomic_DNA"/>
</dbReference>
<feature type="domain" description="Carboxymuconolactone decarboxylase-like" evidence="1">
    <location>
        <begin position="37"/>
        <end position="116"/>
    </location>
</feature>
<dbReference type="PANTHER" id="PTHR33570">
    <property type="entry name" value="4-CARBOXYMUCONOLACTONE DECARBOXYLASE FAMILY PROTEIN"/>
    <property type="match status" value="1"/>
</dbReference>
<evidence type="ECO:0000259" key="1">
    <source>
        <dbReference type="Pfam" id="PF02627"/>
    </source>
</evidence>
<keyword evidence="3" id="KW-1185">Reference proteome</keyword>
<name>A0ABV9JD15_9LACT</name>
<dbReference type="InterPro" id="IPR029032">
    <property type="entry name" value="AhpD-like"/>
</dbReference>
<dbReference type="RefSeq" id="WP_213533830.1">
    <property type="nucleotide sequence ID" value="NZ_BOVQ01000002.1"/>
</dbReference>
<sequence length="123" mass="13720">MNNYEKGLKVREEVIGKSASQAVSESLRDIAPDIDNYTLLTFAEFSERTVLDMKLRELITLTSLLTQGDTAGQLRVHLQGALNVGWSKAEIIESFIQCLPYVGFPRVLNAVSVAKEVFEKQTD</sequence>
<dbReference type="InterPro" id="IPR052512">
    <property type="entry name" value="4CMD/NDH-1_regulator"/>
</dbReference>
<reference evidence="3" key="1">
    <citation type="journal article" date="2019" name="Int. J. Syst. Evol. Microbiol.">
        <title>The Global Catalogue of Microorganisms (GCM) 10K type strain sequencing project: providing services to taxonomists for standard genome sequencing and annotation.</title>
        <authorList>
            <consortium name="The Broad Institute Genomics Platform"/>
            <consortium name="The Broad Institute Genome Sequencing Center for Infectious Disease"/>
            <person name="Wu L."/>
            <person name="Ma J."/>
        </authorList>
    </citation>
    <scope>NUCLEOTIDE SEQUENCE [LARGE SCALE GENOMIC DNA]</scope>
    <source>
        <strain evidence="3">CCUG 63287</strain>
    </source>
</reference>
<dbReference type="Gene3D" id="1.20.1290.10">
    <property type="entry name" value="AhpD-like"/>
    <property type="match status" value="1"/>
</dbReference>
<dbReference type="SUPFAM" id="SSF69118">
    <property type="entry name" value="AhpD-like"/>
    <property type="match status" value="1"/>
</dbReference>